<name>A0A8I0A6L2_9CLOT</name>
<evidence type="ECO:0000256" key="4">
    <source>
        <dbReference type="ARBA" id="ARBA00022729"/>
    </source>
</evidence>
<evidence type="ECO:0000256" key="5">
    <source>
        <dbReference type="SAM" id="Coils"/>
    </source>
</evidence>
<keyword evidence="8" id="KW-1185">Reference proteome</keyword>
<keyword evidence="3" id="KW-0813">Transport</keyword>
<feature type="coiled-coil region" evidence="5">
    <location>
        <begin position="163"/>
        <end position="190"/>
    </location>
</feature>
<dbReference type="InterPro" id="IPR033870">
    <property type="entry name" value="FatB"/>
</dbReference>
<dbReference type="PANTHER" id="PTHR30532:SF28">
    <property type="entry name" value="PETROBACTIN-BINDING PROTEIN YCLQ"/>
    <property type="match status" value="1"/>
</dbReference>
<evidence type="ECO:0000259" key="6">
    <source>
        <dbReference type="PROSITE" id="PS50983"/>
    </source>
</evidence>
<proteinExistence type="inferred from homology"/>
<reference evidence="7" key="1">
    <citation type="submission" date="2020-08" db="EMBL/GenBank/DDBJ databases">
        <title>Genome public.</title>
        <authorList>
            <person name="Liu C."/>
            <person name="Sun Q."/>
        </authorList>
    </citation>
    <scope>NUCLEOTIDE SEQUENCE</scope>
    <source>
        <strain evidence="7">NSJ-42</strain>
    </source>
</reference>
<dbReference type="Proteomes" id="UP000662088">
    <property type="component" value="Unassembled WGS sequence"/>
</dbReference>
<dbReference type="Gene3D" id="3.40.50.1980">
    <property type="entry name" value="Nitrogenase molybdenum iron protein domain"/>
    <property type="match status" value="2"/>
</dbReference>
<dbReference type="EMBL" id="JACOOQ010000013">
    <property type="protein sequence ID" value="MBC5640499.1"/>
    <property type="molecule type" value="Genomic_DNA"/>
</dbReference>
<evidence type="ECO:0000313" key="7">
    <source>
        <dbReference type="EMBL" id="MBC5640499.1"/>
    </source>
</evidence>
<gene>
    <name evidence="7" type="ORF">H8R92_08735</name>
</gene>
<dbReference type="PROSITE" id="PS50983">
    <property type="entry name" value="FE_B12_PBP"/>
    <property type="match status" value="1"/>
</dbReference>
<comment type="caution">
    <text evidence="7">The sequence shown here is derived from an EMBL/GenBank/DDBJ whole genome shotgun (WGS) entry which is preliminary data.</text>
</comment>
<protein>
    <submittedName>
        <fullName evidence="7">Siderophore ABC transporter substrate-binding protein</fullName>
    </submittedName>
</protein>
<dbReference type="InterPro" id="IPR002491">
    <property type="entry name" value="ABC_transptr_periplasmic_BD"/>
</dbReference>
<keyword evidence="5" id="KW-0175">Coiled coil</keyword>
<dbReference type="InterPro" id="IPR051313">
    <property type="entry name" value="Bact_iron-sidero_bind"/>
</dbReference>
<evidence type="ECO:0000313" key="8">
    <source>
        <dbReference type="Proteomes" id="UP000662088"/>
    </source>
</evidence>
<evidence type="ECO:0000256" key="2">
    <source>
        <dbReference type="ARBA" id="ARBA00008814"/>
    </source>
</evidence>
<dbReference type="Pfam" id="PF01497">
    <property type="entry name" value="Peripla_BP_2"/>
    <property type="match status" value="1"/>
</dbReference>
<dbReference type="PANTHER" id="PTHR30532">
    <property type="entry name" value="IRON III DICITRATE-BINDING PERIPLASMIC PROTEIN"/>
    <property type="match status" value="1"/>
</dbReference>
<dbReference type="CDD" id="cd01140">
    <property type="entry name" value="FatB"/>
    <property type="match status" value="1"/>
</dbReference>
<dbReference type="SUPFAM" id="SSF53807">
    <property type="entry name" value="Helical backbone' metal receptor"/>
    <property type="match status" value="1"/>
</dbReference>
<dbReference type="RefSeq" id="WP_022212971.1">
    <property type="nucleotide sequence ID" value="NZ_JACOOQ010000013.1"/>
</dbReference>
<dbReference type="AlphaFoldDB" id="A0A8I0A6L2"/>
<organism evidence="7 8">
    <name type="scientific">Clostridium lentum</name>
    <dbReference type="NCBI Taxonomy" id="2763037"/>
    <lineage>
        <taxon>Bacteria</taxon>
        <taxon>Bacillati</taxon>
        <taxon>Bacillota</taxon>
        <taxon>Clostridia</taxon>
        <taxon>Eubacteriales</taxon>
        <taxon>Clostridiaceae</taxon>
        <taxon>Clostridium</taxon>
    </lineage>
</organism>
<dbReference type="GO" id="GO:1901678">
    <property type="term" value="P:iron coordination entity transport"/>
    <property type="evidence" value="ECO:0007669"/>
    <property type="project" value="UniProtKB-ARBA"/>
</dbReference>
<keyword evidence="4" id="KW-0732">Signal</keyword>
<evidence type="ECO:0000256" key="1">
    <source>
        <dbReference type="ARBA" id="ARBA00004196"/>
    </source>
</evidence>
<evidence type="ECO:0000256" key="3">
    <source>
        <dbReference type="ARBA" id="ARBA00022448"/>
    </source>
</evidence>
<accession>A0A8I0A6L2</accession>
<sequence>MNKKVLAIVAAAAVVIAGGAYLLKGNKVESKYSEGAIEVTHKLGTTVLNEAPKNVVVLDFGALDVLSEMDVNIVGLPKSGTLPEYLEEFSGEQYTNVGSVKEPDLEAINELNPDLIVMAGRMSDYYEEFSEIAPTVYVESDGADYINSFNKTATMFGDIFDKEEKATEIIEEVAQKVKEANAEIAKKDINASIIMVNGRNISAYGAKSRFALIHNELGIKAADENIDDSTHGQEVTFEYLVEKNPGYIFVIDRNSITGSKDITAQSIIENELTKQTDAYKNGNIVYLNSVNWYTVSGGYTSTLNMIEEVLSAVKA</sequence>
<comment type="subcellular location">
    <subcellularLocation>
        <location evidence="1">Cell envelope</location>
    </subcellularLocation>
</comment>
<comment type="similarity">
    <text evidence="2">Belongs to the bacterial solute-binding protein 8 family.</text>
</comment>
<feature type="domain" description="Fe/B12 periplasmic-binding" evidence="6">
    <location>
        <begin position="54"/>
        <end position="315"/>
    </location>
</feature>
<dbReference type="GO" id="GO:0030288">
    <property type="term" value="C:outer membrane-bounded periplasmic space"/>
    <property type="evidence" value="ECO:0007669"/>
    <property type="project" value="TreeGrafter"/>
</dbReference>